<evidence type="ECO:0000256" key="4">
    <source>
        <dbReference type="SAM" id="Phobius"/>
    </source>
</evidence>
<dbReference type="PANTHER" id="PTHR43491">
    <property type="entry name" value="UDP-N-ACETYL-D-MANNOSAMINE DEHYDROGENASE"/>
    <property type="match status" value="1"/>
</dbReference>
<keyword evidence="4" id="KW-0812">Transmembrane</keyword>
<comment type="caution">
    <text evidence="6">The sequence shown here is derived from an EMBL/GenBank/DDBJ whole genome shotgun (WGS) entry which is preliminary data.</text>
</comment>
<dbReference type="AlphaFoldDB" id="A0A235BZG7"/>
<dbReference type="Proteomes" id="UP000215215">
    <property type="component" value="Unassembled WGS sequence"/>
</dbReference>
<dbReference type="EMBL" id="NOZQ01000003">
    <property type="protein sequence ID" value="OYD17614.1"/>
    <property type="molecule type" value="Genomic_DNA"/>
</dbReference>
<organism evidence="6 7">
    <name type="scientific">candidate division WOR-3 bacterium JGI_Cruoil_03_44_89</name>
    <dbReference type="NCBI Taxonomy" id="1973748"/>
    <lineage>
        <taxon>Bacteria</taxon>
        <taxon>Bacteria division WOR-3</taxon>
    </lineage>
</organism>
<evidence type="ECO:0000256" key="3">
    <source>
        <dbReference type="PIRNR" id="PIRNR000124"/>
    </source>
</evidence>
<feature type="transmembrane region" description="Helical" evidence="4">
    <location>
        <begin position="12"/>
        <end position="31"/>
    </location>
</feature>
<dbReference type="Pfam" id="PF03721">
    <property type="entry name" value="UDPG_MGDP_dh_N"/>
    <property type="match status" value="1"/>
</dbReference>
<evidence type="ECO:0000256" key="1">
    <source>
        <dbReference type="ARBA" id="ARBA00023002"/>
    </source>
</evidence>
<dbReference type="GO" id="GO:0051287">
    <property type="term" value="F:NAD binding"/>
    <property type="evidence" value="ECO:0007669"/>
    <property type="project" value="InterPro"/>
</dbReference>
<sequence length="441" mass="49073">MLKERIENKKALVGVIGLGYVGLPLACAFARKGFRVVGIDRKKGRVDSVNRGESYIQDASSRELRGLVQNGLVRASTDYNNIRDCDVVQICVPTPVDENKVPNISYIVATSKKLSRVLHPDELVILKSTTFPMTTREVVLPILEKSGLKAGKDFFLAFSPERVDPGNKKYAIGNTPVVVGGIDETSTELAYLLYEKVVGKVKKVSSSEAAEFTKLLENTFRNVNIALVNEFALLADRMGINIWEVIDAAATKPFGFMPFYPGPGVGGHCIPIDPYYLSWKAKEYDFHTNFIEISAETNEGMPYYVVNTVISALSNTGICPKNASVLIIGVTFKRDVSDMRDSPSLKIIRALEDKVSKISYSDPFVEKINLRDSTYRALPLNEKTLKQFDCTLITTDHSSYDYDFIVRNSRLVIDTRNATKKVKEGREKIVLLGGGIFSNRR</sequence>
<evidence type="ECO:0000313" key="6">
    <source>
        <dbReference type="EMBL" id="OYD17614.1"/>
    </source>
</evidence>
<dbReference type="GO" id="GO:0016628">
    <property type="term" value="F:oxidoreductase activity, acting on the CH-CH group of donors, NAD or NADP as acceptor"/>
    <property type="evidence" value="ECO:0007669"/>
    <property type="project" value="InterPro"/>
</dbReference>
<keyword evidence="4" id="KW-1133">Transmembrane helix</keyword>
<feature type="domain" description="UDP-glucose/GDP-mannose dehydrogenase C-terminal" evidence="5">
    <location>
        <begin position="326"/>
        <end position="421"/>
    </location>
</feature>
<dbReference type="Pfam" id="PF03720">
    <property type="entry name" value="UDPG_MGDP_dh_C"/>
    <property type="match status" value="1"/>
</dbReference>
<dbReference type="InterPro" id="IPR014027">
    <property type="entry name" value="UDP-Glc/GDP-Man_DH_C"/>
</dbReference>
<keyword evidence="4" id="KW-0472">Membrane</keyword>
<dbReference type="InterPro" id="IPR028359">
    <property type="entry name" value="UDP_ManNAc/GlcNAc_DH"/>
</dbReference>
<dbReference type="PIRSF" id="PIRSF500136">
    <property type="entry name" value="UDP_ManNAc_DH"/>
    <property type="match status" value="1"/>
</dbReference>
<keyword evidence="1" id="KW-0560">Oxidoreductase</keyword>
<dbReference type="SMART" id="SM00984">
    <property type="entry name" value="UDPG_MGDP_dh_C"/>
    <property type="match status" value="1"/>
</dbReference>
<proteinExistence type="inferred from homology"/>
<comment type="similarity">
    <text evidence="3">Belongs to the UDP-glucose/GDP-mannose dehydrogenase family.</text>
</comment>
<dbReference type="GO" id="GO:0000271">
    <property type="term" value="P:polysaccharide biosynthetic process"/>
    <property type="evidence" value="ECO:0007669"/>
    <property type="project" value="InterPro"/>
</dbReference>
<dbReference type="PANTHER" id="PTHR43491:SF1">
    <property type="entry name" value="UDP-N-ACETYL-D-MANNOSAMINE DEHYDROGENASE"/>
    <property type="match status" value="1"/>
</dbReference>
<dbReference type="SUPFAM" id="SSF48179">
    <property type="entry name" value="6-phosphogluconate dehydrogenase C-terminal domain-like"/>
    <property type="match status" value="1"/>
</dbReference>
<evidence type="ECO:0000313" key="7">
    <source>
        <dbReference type="Proteomes" id="UP000215215"/>
    </source>
</evidence>
<evidence type="ECO:0000259" key="5">
    <source>
        <dbReference type="SMART" id="SM00984"/>
    </source>
</evidence>
<gene>
    <name evidence="6" type="ORF">CH333_00355</name>
</gene>
<dbReference type="Pfam" id="PF00984">
    <property type="entry name" value="UDPG_MGDP_dh"/>
    <property type="match status" value="1"/>
</dbReference>
<dbReference type="SUPFAM" id="SSF51735">
    <property type="entry name" value="NAD(P)-binding Rossmann-fold domains"/>
    <property type="match status" value="1"/>
</dbReference>
<name>A0A235BZG7_UNCW3</name>
<dbReference type="InterPro" id="IPR001732">
    <property type="entry name" value="UDP-Glc/GDP-Man_DH_N"/>
</dbReference>
<accession>A0A235BZG7</accession>
<dbReference type="SUPFAM" id="SSF52413">
    <property type="entry name" value="UDP-glucose/GDP-mannose dehydrogenase C-terminal domain"/>
    <property type="match status" value="1"/>
</dbReference>
<dbReference type="InterPro" id="IPR036220">
    <property type="entry name" value="UDP-Glc/GDP-Man_DH_C_sf"/>
</dbReference>
<dbReference type="NCBIfam" id="TIGR03026">
    <property type="entry name" value="NDP-sugDHase"/>
    <property type="match status" value="1"/>
</dbReference>
<evidence type="ECO:0000256" key="2">
    <source>
        <dbReference type="ARBA" id="ARBA00023027"/>
    </source>
</evidence>
<dbReference type="InterPro" id="IPR008927">
    <property type="entry name" value="6-PGluconate_DH-like_C_sf"/>
</dbReference>
<dbReference type="GO" id="GO:0016616">
    <property type="term" value="F:oxidoreductase activity, acting on the CH-OH group of donors, NAD or NADP as acceptor"/>
    <property type="evidence" value="ECO:0007669"/>
    <property type="project" value="InterPro"/>
</dbReference>
<reference evidence="6 7" key="1">
    <citation type="submission" date="2017-07" db="EMBL/GenBank/DDBJ databases">
        <title>Recovery of genomes from metagenomes via a dereplication, aggregation, and scoring strategy.</title>
        <authorList>
            <person name="Sieber C.M."/>
            <person name="Probst A.J."/>
            <person name="Sharrar A."/>
            <person name="Thomas B.C."/>
            <person name="Hess M."/>
            <person name="Tringe S.G."/>
            <person name="Banfield J.F."/>
        </authorList>
    </citation>
    <scope>NUCLEOTIDE SEQUENCE [LARGE SCALE GENOMIC DNA]</scope>
    <source>
        <strain evidence="6">JGI_Cruoil_03_44_89</strain>
    </source>
</reference>
<dbReference type="InterPro" id="IPR017476">
    <property type="entry name" value="UDP-Glc/GDP-Man"/>
</dbReference>
<dbReference type="InterPro" id="IPR036291">
    <property type="entry name" value="NAD(P)-bd_dom_sf"/>
</dbReference>
<keyword evidence="2" id="KW-0520">NAD</keyword>
<dbReference type="InterPro" id="IPR014026">
    <property type="entry name" value="UDP-Glc/GDP-Man_DH_dimer"/>
</dbReference>
<protein>
    <submittedName>
        <fullName evidence="6">UDP-N-acetyl-D-glucosamine dehydrogenase</fullName>
    </submittedName>
</protein>
<dbReference type="PIRSF" id="PIRSF000124">
    <property type="entry name" value="UDPglc_GDPman_dh"/>
    <property type="match status" value="1"/>
</dbReference>
<dbReference type="Gene3D" id="3.40.50.720">
    <property type="entry name" value="NAD(P)-binding Rossmann-like Domain"/>
    <property type="match status" value="2"/>
</dbReference>